<keyword evidence="4" id="KW-1185">Reference proteome</keyword>
<proteinExistence type="predicted"/>
<evidence type="ECO:0000313" key="3">
    <source>
        <dbReference type="EnsemblPlants" id="OBART01G02000.1"/>
    </source>
</evidence>
<organism evidence="3">
    <name type="scientific">Oryza barthii</name>
    <dbReference type="NCBI Taxonomy" id="65489"/>
    <lineage>
        <taxon>Eukaryota</taxon>
        <taxon>Viridiplantae</taxon>
        <taxon>Streptophyta</taxon>
        <taxon>Embryophyta</taxon>
        <taxon>Tracheophyta</taxon>
        <taxon>Spermatophyta</taxon>
        <taxon>Magnoliopsida</taxon>
        <taxon>Liliopsida</taxon>
        <taxon>Poales</taxon>
        <taxon>Poaceae</taxon>
        <taxon>BOP clade</taxon>
        <taxon>Oryzoideae</taxon>
        <taxon>Oryzeae</taxon>
        <taxon>Oryzinae</taxon>
        <taxon>Oryza</taxon>
    </lineage>
</organism>
<evidence type="ECO:0008006" key="5">
    <source>
        <dbReference type="Google" id="ProtNLM"/>
    </source>
</evidence>
<reference evidence="3" key="2">
    <citation type="submission" date="2015-03" db="UniProtKB">
        <authorList>
            <consortium name="EnsemblPlants"/>
        </authorList>
    </citation>
    <scope>IDENTIFICATION</scope>
</reference>
<dbReference type="AlphaFoldDB" id="A0A0D3EJ83"/>
<reference evidence="3" key="1">
    <citation type="journal article" date="2009" name="Rice">
        <title>De Novo Next Generation Sequencing of Plant Genomes.</title>
        <authorList>
            <person name="Rounsley S."/>
            <person name="Marri P.R."/>
            <person name="Yu Y."/>
            <person name="He R."/>
            <person name="Sisneros N."/>
            <person name="Goicoechea J.L."/>
            <person name="Lee S.J."/>
            <person name="Angelova A."/>
            <person name="Kudrna D."/>
            <person name="Luo M."/>
            <person name="Affourtit J."/>
            <person name="Desany B."/>
            <person name="Knight J."/>
            <person name="Niazi F."/>
            <person name="Egholm M."/>
            <person name="Wing R.A."/>
        </authorList>
    </citation>
    <scope>NUCLEOTIDE SEQUENCE [LARGE SCALE GENOMIC DNA]</scope>
    <source>
        <strain evidence="3">cv. IRGC 105608</strain>
    </source>
</reference>
<keyword evidence="2" id="KW-0732">Signal</keyword>
<dbReference type="Gramene" id="OBART01G02000.1">
    <property type="protein sequence ID" value="OBART01G02000.1"/>
    <property type="gene ID" value="OBART01G02000"/>
</dbReference>
<sequence>MDRNARIGVSVSVFLSLACLPCRPPPPQPVTTTTTTAIPFRRRPCRPPWLDWTISVSVSLYERIPADTAIRYGVIRACAMVHVIIQCYKDQGTRRERCKGAQSPPESFLVAPNDWQQLE</sequence>
<accession>A0A0D3EJ83</accession>
<dbReference type="HOGENOM" id="CLU_169241_0_0_1"/>
<name>A0A0D3EJ83_9ORYZ</name>
<evidence type="ECO:0000256" key="1">
    <source>
        <dbReference type="SAM" id="MobiDB-lite"/>
    </source>
</evidence>
<feature type="chain" id="PRO_5005175032" description="Secreted protein" evidence="2">
    <location>
        <begin position="20"/>
        <end position="119"/>
    </location>
</feature>
<evidence type="ECO:0000256" key="2">
    <source>
        <dbReference type="SAM" id="SignalP"/>
    </source>
</evidence>
<dbReference type="EnsemblPlants" id="OBART01G02000.1">
    <property type="protein sequence ID" value="OBART01G02000.1"/>
    <property type="gene ID" value="OBART01G02000"/>
</dbReference>
<evidence type="ECO:0000313" key="4">
    <source>
        <dbReference type="Proteomes" id="UP000026960"/>
    </source>
</evidence>
<feature type="signal peptide" evidence="2">
    <location>
        <begin position="1"/>
        <end position="19"/>
    </location>
</feature>
<dbReference type="PaxDb" id="65489-OBART01G02000.1"/>
<protein>
    <recommendedName>
        <fullName evidence="5">Secreted protein</fullName>
    </recommendedName>
</protein>
<dbReference type="Proteomes" id="UP000026960">
    <property type="component" value="Chromosome 1"/>
</dbReference>
<feature type="region of interest" description="Disordered" evidence="1">
    <location>
        <begin position="98"/>
        <end position="119"/>
    </location>
</feature>
<dbReference type="PROSITE" id="PS51257">
    <property type="entry name" value="PROKAR_LIPOPROTEIN"/>
    <property type="match status" value="1"/>
</dbReference>